<evidence type="ECO:0000259" key="3">
    <source>
        <dbReference type="Pfam" id="PF13305"/>
    </source>
</evidence>
<gene>
    <name evidence="4" type="ORF">A9C19_13935</name>
</gene>
<dbReference type="Gene3D" id="1.10.357.10">
    <property type="entry name" value="Tetracycline Repressor, domain 2"/>
    <property type="match status" value="1"/>
</dbReference>
<accession>A0A1L3MTS3</accession>
<keyword evidence="1" id="KW-0805">Transcription regulation</keyword>
<dbReference type="STRING" id="1547283.A9C19_13935"/>
<dbReference type="InterPro" id="IPR025996">
    <property type="entry name" value="MT1864/Rv1816-like_C"/>
</dbReference>
<protein>
    <submittedName>
        <fullName evidence="4">TetR family transcriptional regulator</fullName>
    </submittedName>
</protein>
<dbReference type="KEGG" id="bwh:A9C19_13935"/>
<evidence type="ECO:0000256" key="1">
    <source>
        <dbReference type="ARBA" id="ARBA00023015"/>
    </source>
</evidence>
<dbReference type="EMBL" id="CP016020">
    <property type="protein sequence ID" value="APH05741.1"/>
    <property type="molecule type" value="Genomic_DNA"/>
</dbReference>
<organism evidence="4 5">
    <name type="scientific">Bacillus weihaiensis</name>
    <dbReference type="NCBI Taxonomy" id="1547283"/>
    <lineage>
        <taxon>Bacteria</taxon>
        <taxon>Bacillati</taxon>
        <taxon>Bacillota</taxon>
        <taxon>Bacilli</taxon>
        <taxon>Bacillales</taxon>
        <taxon>Bacillaceae</taxon>
        <taxon>Bacillus</taxon>
    </lineage>
</organism>
<evidence type="ECO:0000256" key="2">
    <source>
        <dbReference type="ARBA" id="ARBA00023163"/>
    </source>
</evidence>
<keyword evidence="5" id="KW-1185">Reference proteome</keyword>
<dbReference type="InterPro" id="IPR036271">
    <property type="entry name" value="Tet_transcr_reg_TetR-rel_C_sf"/>
</dbReference>
<dbReference type="OrthoDB" id="71867at2"/>
<proteinExistence type="predicted"/>
<sequence length="190" mass="20731">MSPRMGLDIETILHAASEIADQQGVDAVTLATLSKKLSVKPPSLYNHIDGLTGLKKKLALYGMEKLYHELAYASIGKSKDEAVHAVSKAYMTFARLHPGLYTLTLSAKDPNDKELQEAGRKLVELTVKVLSGYGLEDDEAIHAVRGLRSILHGFSSLEHNGAFGMPLNPDVSLHLLLESFLAGIHKMKQT</sequence>
<dbReference type="Gene3D" id="1.10.10.60">
    <property type="entry name" value="Homeodomain-like"/>
    <property type="match status" value="1"/>
</dbReference>
<dbReference type="SUPFAM" id="SSF48498">
    <property type="entry name" value="Tetracyclin repressor-like, C-terminal domain"/>
    <property type="match status" value="1"/>
</dbReference>
<feature type="domain" description="HTH-type transcriptional regulator MT1864/Rv1816-like C-terminal" evidence="3">
    <location>
        <begin position="83"/>
        <end position="179"/>
    </location>
</feature>
<dbReference type="RefSeq" id="WP_072580534.1">
    <property type="nucleotide sequence ID" value="NZ_CP016020.1"/>
</dbReference>
<name>A0A1L3MTS3_9BACI</name>
<evidence type="ECO:0000313" key="5">
    <source>
        <dbReference type="Proteomes" id="UP000181936"/>
    </source>
</evidence>
<keyword evidence="2" id="KW-0804">Transcription</keyword>
<evidence type="ECO:0000313" key="4">
    <source>
        <dbReference type="EMBL" id="APH05741.1"/>
    </source>
</evidence>
<dbReference type="InterPro" id="IPR009057">
    <property type="entry name" value="Homeodomain-like_sf"/>
</dbReference>
<dbReference type="Pfam" id="PF13305">
    <property type="entry name" value="TetR_C_33"/>
    <property type="match status" value="1"/>
</dbReference>
<dbReference type="AlphaFoldDB" id="A0A1L3MTS3"/>
<reference evidence="4 5" key="1">
    <citation type="journal article" date="2016" name="Sci. Rep.">
        <title>Complete genome sequence and transcriptomic analysis of a novel marine strain Bacillus weihaiensis reveals the mechanism of brown algae degradation.</title>
        <authorList>
            <person name="Zhu Y."/>
            <person name="Chen P."/>
            <person name="Bao Y."/>
            <person name="Men Y."/>
            <person name="Zeng Y."/>
            <person name="Yang J."/>
            <person name="Sun J."/>
            <person name="Sun Y."/>
        </authorList>
    </citation>
    <scope>NUCLEOTIDE SEQUENCE [LARGE SCALE GENOMIC DNA]</scope>
    <source>
        <strain evidence="4 5">Alg07</strain>
    </source>
</reference>
<dbReference type="SUPFAM" id="SSF46689">
    <property type="entry name" value="Homeodomain-like"/>
    <property type="match status" value="1"/>
</dbReference>
<dbReference type="Proteomes" id="UP000181936">
    <property type="component" value="Chromosome"/>
</dbReference>